<keyword evidence="2" id="KW-0540">Nuclease</keyword>
<keyword evidence="2" id="KW-0378">Hydrolase</keyword>
<proteinExistence type="predicted"/>
<accession>A0ABV7Q7I1</accession>
<feature type="domain" description="Endonuclease/exonuclease/phosphatase" evidence="1">
    <location>
        <begin position="32"/>
        <end position="276"/>
    </location>
</feature>
<dbReference type="Pfam" id="PF03372">
    <property type="entry name" value="Exo_endo_phos"/>
    <property type="match status" value="1"/>
</dbReference>
<evidence type="ECO:0000259" key="1">
    <source>
        <dbReference type="Pfam" id="PF03372"/>
    </source>
</evidence>
<keyword evidence="3" id="KW-1185">Reference proteome</keyword>
<dbReference type="InterPro" id="IPR005135">
    <property type="entry name" value="Endo/exonuclease/phosphatase"/>
</dbReference>
<dbReference type="Proteomes" id="UP001595712">
    <property type="component" value="Unassembled WGS sequence"/>
</dbReference>
<name>A0ABV7Q7I1_9ACTN</name>
<protein>
    <submittedName>
        <fullName evidence="2">Endonuclease/exonuclease/phosphatase family protein</fullName>
    </submittedName>
</protein>
<dbReference type="CDD" id="cd09083">
    <property type="entry name" value="EEP-1"/>
    <property type="match status" value="1"/>
</dbReference>
<dbReference type="Gene3D" id="3.60.10.10">
    <property type="entry name" value="Endonuclease/exonuclease/phosphatase"/>
    <property type="match status" value="1"/>
</dbReference>
<dbReference type="EMBL" id="JBHRWO010000021">
    <property type="protein sequence ID" value="MFC3495318.1"/>
    <property type="molecule type" value="Genomic_DNA"/>
</dbReference>
<dbReference type="PANTHER" id="PTHR12121">
    <property type="entry name" value="CARBON CATABOLITE REPRESSOR PROTEIN 4"/>
    <property type="match status" value="1"/>
</dbReference>
<organism evidence="2 3">
    <name type="scientific">Glycomyces rhizosphaerae</name>
    <dbReference type="NCBI Taxonomy" id="2054422"/>
    <lineage>
        <taxon>Bacteria</taxon>
        <taxon>Bacillati</taxon>
        <taxon>Actinomycetota</taxon>
        <taxon>Actinomycetes</taxon>
        <taxon>Glycomycetales</taxon>
        <taxon>Glycomycetaceae</taxon>
        <taxon>Glycomyces</taxon>
    </lineage>
</organism>
<dbReference type="GO" id="GO:0004519">
    <property type="term" value="F:endonuclease activity"/>
    <property type="evidence" value="ECO:0007669"/>
    <property type="project" value="UniProtKB-KW"/>
</dbReference>
<comment type="caution">
    <text evidence="2">The sequence shown here is derived from an EMBL/GenBank/DDBJ whole genome shotgun (WGS) entry which is preliminary data.</text>
</comment>
<evidence type="ECO:0000313" key="3">
    <source>
        <dbReference type="Proteomes" id="UP001595712"/>
    </source>
</evidence>
<dbReference type="SUPFAM" id="SSF56219">
    <property type="entry name" value="DNase I-like"/>
    <property type="match status" value="1"/>
</dbReference>
<dbReference type="PANTHER" id="PTHR12121:SF36">
    <property type="entry name" value="ENDONUCLEASE_EXONUCLEASE_PHOSPHATASE DOMAIN-CONTAINING PROTEIN"/>
    <property type="match status" value="1"/>
</dbReference>
<keyword evidence="2" id="KW-0255">Endonuclease</keyword>
<dbReference type="RefSeq" id="WP_387979872.1">
    <property type="nucleotide sequence ID" value="NZ_JBHRWO010000021.1"/>
</dbReference>
<evidence type="ECO:0000313" key="2">
    <source>
        <dbReference type="EMBL" id="MFC3495318.1"/>
    </source>
</evidence>
<reference evidence="3" key="1">
    <citation type="journal article" date="2019" name="Int. J. Syst. Evol. Microbiol.">
        <title>The Global Catalogue of Microorganisms (GCM) 10K type strain sequencing project: providing services to taxonomists for standard genome sequencing and annotation.</title>
        <authorList>
            <consortium name="The Broad Institute Genomics Platform"/>
            <consortium name="The Broad Institute Genome Sequencing Center for Infectious Disease"/>
            <person name="Wu L."/>
            <person name="Ma J."/>
        </authorList>
    </citation>
    <scope>NUCLEOTIDE SEQUENCE [LARGE SCALE GENOMIC DNA]</scope>
    <source>
        <strain evidence="3">CGMCC 4.7396</strain>
    </source>
</reference>
<dbReference type="InterPro" id="IPR050410">
    <property type="entry name" value="CCR4/nocturin_mRNA_transcr"/>
</dbReference>
<sequence>MNDALIAAPTGSPTHGRHPLLGPVEPPLLHVMTYNLKSASGHAPHSWWKRRPLVKAVLENELPTIVCTQEGRFRQLLELREDLDGYDWVHLGRGGGSRSEATAIFWDAARLTPLEYDHLWLSKRPNVIGSRNWGSGTVRMLTWVHLEDRATGQRFYVVDNHFDHRSEKARRKGAELLLRTIAKFLDPVIVAGDFNCGPDSATYRALTRGGLSDAWETAAERVTPGWATFNRWRPEPVEGPTRMDWILARPSRDCTVEIHQIGVNAYTEGGLTPSDHWPVQALVNLVPRRSRRQTASHRGAPSAP</sequence>
<dbReference type="InterPro" id="IPR036691">
    <property type="entry name" value="Endo/exonu/phosph_ase_sf"/>
</dbReference>
<gene>
    <name evidence="2" type="ORF">ACFO8M_22760</name>
</gene>